<comment type="function">
    <text evidence="7">This protein is part of the stalk that links CF(0) to CF(1). It either transmits conformational changes from CF(0) to CF(1) or is implicated in proton conduction.</text>
</comment>
<proteinExistence type="inferred from homology"/>
<gene>
    <name evidence="7" type="primary">atpH</name>
    <name evidence="8" type="ORF">K1X13_12480</name>
</gene>
<dbReference type="Proteomes" id="UP000754710">
    <property type="component" value="Unassembled WGS sequence"/>
</dbReference>
<keyword evidence="9" id="KW-1185">Reference proteome</keyword>
<reference evidence="8 9" key="1">
    <citation type="submission" date="2021-08" db="EMBL/GenBank/DDBJ databases">
        <title>Nocardioides bacterium WL0053 sp. nov., isolated from the sediment.</title>
        <authorList>
            <person name="Wang L."/>
            <person name="Zhang D."/>
            <person name="Zhang A."/>
        </authorList>
    </citation>
    <scope>NUCLEOTIDE SEQUENCE [LARGE SCALE GENOMIC DNA]</scope>
    <source>
        <strain evidence="8 9">WL0053</strain>
    </source>
</reference>
<comment type="function">
    <text evidence="7">F(1)F(0) ATP synthase produces ATP from ADP in the presence of a proton or sodium gradient. F-type ATPases consist of two structural domains, F(1) containing the extramembraneous catalytic core and F(0) containing the membrane proton channel, linked together by a central stalk and a peripheral stalk. During catalysis, ATP synthesis in the catalytic domain of F(1) is coupled via a rotary mechanism of the central stalk subunits to proton translocation.</text>
</comment>
<keyword evidence="4 7" id="KW-0406">Ion transport</keyword>
<evidence type="ECO:0000256" key="2">
    <source>
        <dbReference type="ARBA" id="ARBA00022448"/>
    </source>
</evidence>
<evidence type="ECO:0000256" key="3">
    <source>
        <dbReference type="ARBA" id="ARBA00022781"/>
    </source>
</evidence>
<dbReference type="PRINTS" id="PR00125">
    <property type="entry name" value="ATPASEDELTA"/>
</dbReference>
<keyword evidence="7" id="KW-1003">Cell membrane</keyword>
<keyword evidence="5 7" id="KW-0472">Membrane</keyword>
<sequence>MRGASAESLATLTEELGRVIDSGADGARIGDDLFAVSEVLRREPRLRRVATDLSTAPEAKSGLLRQIFGDKLDGASLDLVAKAAGLRWAGPRDLGYSLEELGVIAVVKAADRAGQADALEDQLFGFGRLVSENPGLRDALSDPARSIHDKQALVRGLLEGRATPAAIRLAEQSLTGTHRTVAVAIAEYQKVAANHRNRLVATVRAARDLGDADRQRLAGALARQYGRPVHLNVVVDPEVVGGLSVEIGDDVIDGTVASRLDDARRRLAG</sequence>
<dbReference type="EMBL" id="JAIEZQ010000002">
    <property type="protein sequence ID" value="MBY9075640.1"/>
    <property type="molecule type" value="Genomic_DNA"/>
</dbReference>
<evidence type="ECO:0000256" key="5">
    <source>
        <dbReference type="ARBA" id="ARBA00023136"/>
    </source>
</evidence>
<evidence type="ECO:0000256" key="4">
    <source>
        <dbReference type="ARBA" id="ARBA00023065"/>
    </source>
</evidence>
<evidence type="ECO:0000313" key="8">
    <source>
        <dbReference type="EMBL" id="MBY9075640.1"/>
    </source>
</evidence>
<dbReference type="InterPro" id="IPR000711">
    <property type="entry name" value="ATPase_OSCP/dsu"/>
</dbReference>
<keyword evidence="2 7" id="KW-0813">Transport</keyword>
<evidence type="ECO:0000313" key="9">
    <source>
        <dbReference type="Proteomes" id="UP000754710"/>
    </source>
</evidence>
<name>A0ABS7RP01_9ACTN</name>
<evidence type="ECO:0000256" key="1">
    <source>
        <dbReference type="ARBA" id="ARBA00004370"/>
    </source>
</evidence>
<protein>
    <recommendedName>
        <fullName evidence="7">ATP synthase subunit delta</fullName>
    </recommendedName>
    <alternativeName>
        <fullName evidence="7">ATP synthase F(1) sector subunit delta</fullName>
    </alternativeName>
    <alternativeName>
        <fullName evidence="7">F-type ATPase subunit delta</fullName>
        <shortName evidence="7">F-ATPase subunit delta</shortName>
    </alternativeName>
</protein>
<comment type="similarity">
    <text evidence="7">Belongs to the ATPase delta chain family.</text>
</comment>
<dbReference type="HAMAP" id="MF_01416">
    <property type="entry name" value="ATP_synth_delta_bact"/>
    <property type="match status" value="1"/>
</dbReference>
<comment type="subcellular location">
    <subcellularLocation>
        <location evidence="7">Cell membrane</location>
        <topology evidence="7">Peripheral membrane protein</topology>
    </subcellularLocation>
    <subcellularLocation>
        <location evidence="1">Membrane</location>
    </subcellularLocation>
</comment>
<comment type="caution">
    <text evidence="8">The sequence shown here is derived from an EMBL/GenBank/DDBJ whole genome shotgun (WGS) entry which is preliminary data.</text>
</comment>
<keyword evidence="6 7" id="KW-0066">ATP synthesis</keyword>
<accession>A0ABS7RP01</accession>
<dbReference type="PANTHER" id="PTHR11910">
    <property type="entry name" value="ATP SYNTHASE DELTA CHAIN"/>
    <property type="match status" value="1"/>
</dbReference>
<keyword evidence="3 7" id="KW-0375">Hydrogen ion transport</keyword>
<dbReference type="NCBIfam" id="NF009967">
    <property type="entry name" value="PRK13430.1"/>
    <property type="match status" value="1"/>
</dbReference>
<evidence type="ECO:0000256" key="6">
    <source>
        <dbReference type="ARBA" id="ARBA00023310"/>
    </source>
</evidence>
<evidence type="ECO:0000256" key="7">
    <source>
        <dbReference type="HAMAP-Rule" id="MF_01416"/>
    </source>
</evidence>
<organism evidence="8 9">
    <name type="scientific">Nocardioides jiangsuensis</name>
    <dbReference type="NCBI Taxonomy" id="2866161"/>
    <lineage>
        <taxon>Bacteria</taxon>
        <taxon>Bacillati</taxon>
        <taxon>Actinomycetota</taxon>
        <taxon>Actinomycetes</taxon>
        <taxon>Propionibacteriales</taxon>
        <taxon>Nocardioidaceae</taxon>
        <taxon>Nocardioides</taxon>
    </lineage>
</organism>
<dbReference type="RefSeq" id="WP_221025360.1">
    <property type="nucleotide sequence ID" value="NZ_JAIEZQ010000002.1"/>
</dbReference>
<dbReference type="Pfam" id="PF00213">
    <property type="entry name" value="OSCP"/>
    <property type="match status" value="1"/>
</dbReference>
<keyword evidence="7" id="KW-0139">CF(1)</keyword>